<feature type="domain" description="TIR" evidence="9">
    <location>
        <begin position="165"/>
        <end position="302"/>
    </location>
</feature>
<dbReference type="SUPFAM" id="SSF52200">
    <property type="entry name" value="Toll/Interleukin receptor TIR domain"/>
    <property type="match status" value="1"/>
</dbReference>
<comment type="catalytic activity">
    <reaction evidence="8">
        <text>(1S,2R)-1-C-(indol-3-yl)glycerol 3-phosphate + L-serine = D-glyceraldehyde 3-phosphate + L-tryptophan + H2O</text>
        <dbReference type="Rhea" id="RHEA:10532"/>
        <dbReference type="ChEBI" id="CHEBI:15377"/>
        <dbReference type="ChEBI" id="CHEBI:33384"/>
        <dbReference type="ChEBI" id="CHEBI:57912"/>
        <dbReference type="ChEBI" id="CHEBI:58866"/>
        <dbReference type="ChEBI" id="CHEBI:59776"/>
        <dbReference type="EC" id="4.2.1.20"/>
    </reaction>
</comment>
<evidence type="ECO:0000256" key="3">
    <source>
        <dbReference type="ARBA" id="ARBA00012043"/>
    </source>
</evidence>
<dbReference type="InterPro" id="IPR000157">
    <property type="entry name" value="TIR_dom"/>
</dbReference>
<evidence type="ECO:0000256" key="2">
    <source>
        <dbReference type="ARBA" id="ARBA00011270"/>
    </source>
</evidence>
<evidence type="ECO:0000256" key="7">
    <source>
        <dbReference type="ARBA" id="ARBA00023239"/>
    </source>
</evidence>
<evidence type="ECO:0000256" key="8">
    <source>
        <dbReference type="ARBA" id="ARBA00049047"/>
    </source>
</evidence>
<dbReference type="PANTHER" id="PTHR43406">
    <property type="entry name" value="TRYPTOPHAN SYNTHASE, ALPHA CHAIN"/>
    <property type="match status" value="1"/>
</dbReference>
<sequence>MASALKSSGSVQLRLLQQLSVFSAKRTTTIAARSTELPIGIYGPFGKSRKEGKVAFIPYIKAGDPQCLTTAQALMGLYSYGSDIIDLGVPYSDPLAGPVIQAAATQSLAWGCAFGGVMSMLNEVVLLLPYPVALFSNYNPILKLGVEMVMSIINDAGVYGRRPPRVYDIFISYKRDDTLHPVSHLKSALDRKGKRAFVDFTMDGGVEFQPTVNRAIEQSESAVVVISPNCHFSPWCLDEAVKILQCHKRWGLKVLPIFWDIDAKELREQSTRFVENIGQGEKGFKQENTQKVQEWRNALRTLGMFNGWHVKSSLYRTEAEVIEDLEVTEPFGRAKACMKCKGTDAIEGIKLGKIDVEDLISNANSFRKMKKLRLFIMADRVPHCRPAGHLSEKLWRCFVQNNNNLFACWQALAKQISKFCNLNV</sequence>
<keyword evidence="5" id="KW-0822">Tryptophan biosynthesis</keyword>
<evidence type="ECO:0000313" key="10">
    <source>
        <dbReference type="Proteomes" id="UP000827889"/>
    </source>
</evidence>
<dbReference type="Proteomes" id="UP000827889">
    <property type="component" value="Chromosome 5"/>
</dbReference>
<dbReference type="PROSITE" id="PS50104">
    <property type="entry name" value="TIR"/>
    <property type="match status" value="1"/>
</dbReference>
<keyword evidence="7" id="KW-0456">Lyase</keyword>
<protein>
    <recommendedName>
        <fullName evidence="3">tryptophan synthase</fullName>
        <ecNumber evidence="3">4.2.1.20</ecNumber>
    </recommendedName>
</protein>
<keyword evidence="4" id="KW-0028">Amino-acid biosynthesis</keyword>
<dbReference type="EC" id="4.2.1.20" evidence="3"/>
<dbReference type="Gene3D" id="3.20.20.70">
    <property type="entry name" value="Aldolase class I"/>
    <property type="match status" value="1"/>
</dbReference>
<dbReference type="GeneID" id="115730304"/>
<reference evidence="11" key="1">
    <citation type="submission" date="2025-08" db="UniProtKB">
        <authorList>
            <consortium name="RefSeq"/>
        </authorList>
    </citation>
    <scope>IDENTIFICATION</scope>
    <source>
        <tissue evidence="11">Leaf</tissue>
    </source>
</reference>
<evidence type="ECO:0000313" key="11">
    <source>
        <dbReference type="RefSeq" id="XP_048135625.1"/>
    </source>
</evidence>
<keyword evidence="6" id="KW-0057">Aromatic amino acid biosynthesis</keyword>
<evidence type="ECO:0000259" key="9">
    <source>
        <dbReference type="PROSITE" id="PS50104"/>
    </source>
</evidence>
<comment type="pathway">
    <text evidence="1">Amino-acid biosynthesis; L-tryptophan biosynthesis; L-tryptophan from chorismate: step 5/5.</text>
</comment>
<dbReference type="RefSeq" id="XP_048135625.1">
    <property type="nucleotide sequence ID" value="XM_048279668.1"/>
</dbReference>
<dbReference type="SMART" id="SM00255">
    <property type="entry name" value="TIR"/>
    <property type="match status" value="1"/>
</dbReference>
<dbReference type="Gene3D" id="3.40.50.10140">
    <property type="entry name" value="Toll/interleukin-1 receptor homology (TIR) domain"/>
    <property type="match status" value="1"/>
</dbReference>
<dbReference type="InterPro" id="IPR035897">
    <property type="entry name" value="Toll_tir_struct_dom_sf"/>
</dbReference>
<evidence type="ECO:0000256" key="4">
    <source>
        <dbReference type="ARBA" id="ARBA00022605"/>
    </source>
</evidence>
<dbReference type="InterPro" id="IPR013785">
    <property type="entry name" value="Aldolase_TIM"/>
</dbReference>
<dbReference type="Pfam" id="PF00290">
    <property type="entry name" value="Trp_syntA"/>
    <property type="match status" value="1"/>
</dbReference>
<comment type="subunit">
    <text evidence="2">Tetramer of two alpha and two beta chains.</text>
</comment>
<gene>
    <name evidence="11" type="primary">LOC115730304</name>
</gene>
<name>A0ABM3HGA3_9MYRT</name>
<evidence type="ECO:0000256" key="6">
    <source>
        <dbReference type="ARBA" id="ARBA00023141"/>
    </source>
</evidence>
<proteinExistence type="predicted"/>
<dbReference type="SUPFAM" id="SSF51366">
    <property type="entry name" value="Ribulose-phoshate binding barrel"/>
    <property type="match status" value="1"/>
</dbReference>
<dbReference type="Pfam" id="PF01582">
    <property type="entry name" value="TIR"/>
    <property type="match status" value="1"/>
</dbReference>
<dbReference type="InterPro" id="IPR002028">
    <property type="entry name" value="Trp_synthase_suA"/>
</dbReference>
<dbReference type="InterPro" id="IPR011060">
    <property type="entry name" value="RibuloseP-bd_barrel"/>
</dbReference>
<organism evidence="10 11">
    <name type="scientific">Rhodamnia argentea</name>
    <dbReference type="NCBI Taxonomy" id="178133"/>
    <lineage>
        <taxon>Eukaryota</taxon>
        <taxon>Viridiplantae</taxon>
        <taxon>Streptophyta</taxon>
        <taxon>Embryophyta</taxon>
        <taxon>Tracheophyta</taxon>
        <taxon>Spermatophyta</taxon>
        <taxon>Magnoliopsida</taxon>
        <taxon>eudicotyledons</taxon>
        <taxon>Gunneridae</taxon>
        <taxon>Pentapetalae</taxon>
        <taxon>rosids</taxon>
        <taxon>malvids</taxon>
        <taxon>Myrtales</taxon>
        <taxon>Myrtaceae</taxon>
        <taxon>Myrtoideae</taxon>
        <taxon>Myrteae</taxon>
        <taxon>Australasian group</taxon>
        <taxon>Rhodamnia</taxon>
    </lineage>
</organism>
<evidence type="ECO:0000256" key="1">
    <source>
        <dbReference type="ARBA" id="ARBA00004733"/>
    </source>
</evidence>
<dbReference type="PANTHER" id="PTHR43406:SF1">
    <property type="entry name" value="TRYPTOPHAN SYNTHASE ALPHA CHAIN, CHLOROPLASTIC"/>
    <property type="match status" value="1"/>
</dbReference>
<keyword evidence="10" id="KW-1185">Reference proteome</keyword>
<accession>A0ABM3HGA3</accession>
<evidence type="ECO:0000256" key="5">
    <source>
        <dbReference type="ARBA" id="ARBA00022822"/>
    </source>
</evidence>